<accession>A0A2V0PJU1</accession>
<feature type="compositionally biased region" description="Low complexity" evidence="1">
    <location>
        <begin position="113"/>
        <end position="144"/>
    </location>
</feature>
<feature type="compositionally biased region" description="Basic and acidic residues" evidence="1">
    <location>
        <begin position="148"/>
        <end position="162"/>
    </location>
</feature>
<evidence type="ECO:0000313" key="2">
    <source>
        <dbReference type="EMBL" id="GBG00065.1"/>
    </source>
</evidence>
<comment type="caution">
    <text evidence="2">The sequence shown here is derived from an EMBL/GenBank/DDBJ whole genome shotgun (WGS) entry which is preliminary data.</text>
</comment>
<gene>
    <name evidence="2" type="ORF">Rsub_12809</name>
</gene>
<dbReference type="EMBL" id="BDRX01000189">
    <property type="protein sequence ID" value="GBG00065.1"/>
    <property type="molecule type" value="Genomic_DNA"/>
</dbReference>
<feature type="compositionally biased region" description="Low complexity" evidence="1">
    <location>
        <begin position="625"/>
        <end position="651"/>
    </location>
</feature>
<feature type="region of interest" description="Disordered" evidence="1">
    <location>
        <begin position="326"/>
        <end position="346"/>
    </location>
</feature>
<sequence length="841" mass="81985">MPRDGALHPHARPGDGGAALLRPREPAAPLAVAVASASGGGGSAPNGGDDPIEALRAKIRARNPVFRWADDARVRLATDVPAALLAPGGDAAPPPLSWPDLLARGLEAEAAAAAEAAGPPPRAAVSARAWGSGPGAAPGAAPRGRGSGGDDTRGGALSDRRAPPSARGPASWGLVTPRSARFGSWYLPVRDWHVRGEATSTWERAPSHLEQIAAVHKAAAAAAAAAAAGGGGPSPTPHSQRALALPSPIDAWTGRRQRIAPALLSAASGVLPAAAPAFAAPAGSGSGSGMAAAAAVAGAGAPLPAHSRWLGGGGSGSTAAAALATTGGSCGGSVSPSRADSVVMSNHVLEQEREARRAERARERLAKRLAASYGLMAYKSHMRARGLPQAPSLQRLPTPTEADIKNWEARERRRESRRKGRQQGAAAADQPPPKALAGGAVPAALPDAAAPSCRSTRSTESFGSRAGNGGTAAAALAAAGRTAGAPPARALKRPPAVPPLDLGALITQAASGFGGAPGAWAIGAGAGACAREQVPLERPERETLEALLSGRLGSSRSPSPQPGRPLVLSSGGGRAAEGPWRSSRDGGAVGGAGFSARDSLAGGSLVGGQLGGATTSSPPPRHGLGCSCGASPLASGSGAGALRRSGSGSGSANAAALLNLQLMSPPAAQRFGSSEGGGGGWGTSRLGSSSSGGGAPWGSTPLSQRLPERQQAARSTGPLHSALQLLGAGAGSSSGGGRSGGGGGDEGLALQRVVDALEGEAAPAAGAAAVAALSGSPPSASAGATPRSPRRHSPGRAGGGGRRSAGPTFSDGATAGDGGPVEPLAYRLTPRRVGGQRAAAV</sequence>
<proteinExistence type="predicted"/>
<feature type="compositionally biased region" description="Basic and acidic residues" evidence="1">
    <location>
        <begin position="402"/>
        <end position="414"/>
    </location>
</feature>
<feature type="region of interest" description="Disordered" evidence="1">
    <location>
        <begin position="550"/>
        <end position="591"/>
    </location>
</feature>
<feature type="compositionally biased region" description="Gly residues" evidence="1">
    <location>
        <begin position="728"/>
        <end position="746"/>
    </location>
</feature>
<dbReference type="AlphaFoldDB" id="A0A2V0PJU1"/>
<feature type="compositionally biased region" description="Low complexity" evidence="1">
    <location>
        <begin position="422"/>
        <end position="451"/>
    </location>
</feature>
<name>A0A2V0PJU1_9CHLO</name>
<feature type="region of interest" description="Disordered" evidence="1">
    <location>
        <begin position="113"/>
        <end position="174"/>
    </location>
</feature>
<feature type="region of interest" description="Disordered" evidence="1">
    <location>
        <begin position="667"/>
        <end position="747"/>
    </location>
</feature>
<evidence type="ECO:0000313" key="3">
    <source>
        <dbReference type="Proteomes" id="UP000247498"/>
    </source>
</evidence>
<feature type="region of interest" description="Disordered" evidence="1">
    <location>
        <begin position="388"/>
        <end position="469"/>
    </location>
</feature>
<feature type="region of interest" description="Disordered" evidence="1">
    <location>
        <begin position="764"/>
        <end position="841"/>
    </location>
</feature>
<reference evidence="2 3" key="1">
    <citation type="journal article" date="2018" name="Sci. Rep.">
        <title>Raphidocelis subcapitata (=Pseudokirchneriella subcapitata) provides an insight into genome evolution and environmental adaptations in the Sphaeropleales.</title>
        <authorList>
            <person name="Suzuki S."/>
            <person name="Yamaguchi H."/>
            <person name="Nakajima N."/>
            <person name="Kawachi M."/>
        </authorList>
    </citation>
    <scope>NUCLEOTIDE SEQUENCE [LARGE SCALE GENOMIC DNA]</scope>
    <source>
        <strain evidence="2 3">NIES-35</strain>
    </source>
</reference>
<feature type="region of interest" description="Disordered" evidence="1">
    <location>
        <begin position="609"/>
        <end position="651"/>
    </location>
</feature>
<dbReference type="InParanoid" id="A0A2V0PJU1"/>
<protein>
    <submittedName>
        <fullName evidence="2">Uncharacterized protein</fullName>
    </submittedName>
</protein>
<feature type="region of interest" description="Disordered" evidence="1">
    <location>
        <begin position="1"/>
        <end position="24"/>
    </location>
</feature>
<keyword evidence="3" id="KW-1185">Reference proteome</keyword>
<evidence type="ECO:0000256" key="1">
    <source>
        <dbReference type="SAM" id="MobiDB-lite"/>
    </source>
</evidence>
<feature type="compositionally biased region" description="Polar residues" evidence="1">
    <location>
        <begin position="453"/>
        <end position="462"/>
    </location>
</feature>
<organism evidence="2 3">
    <name type="scientific">Raphidocelis subcapitata</name>
    <dbReference type="NCBI Taxonomy" id="307507"/>
    <lineage>
        <taxon>Eukaryota</taxon>
        <taxon>Viridiplantae</taxon>
        <taxon>Chlorophyta</taxon>
        <taxon>core chlorophytes</taxon>
        <taxon>Chlorophyceae</taxon>
        <taxon>CS clade</taxon>
        <taxon>Sphaeropleales</taxon>
        <taxon>Selenastraceae</taxon>
        <taxon>Raphidocelis</taxon>
    </lineage>
</organism>
<dbReference type="Proteomes" id="UP000247498">
    <property type="component" value="Unassembled WGS sequence"/>
</dbReference>
<feature type="compositionally biased region" description="Low complexity" evidence="1">
    <location>
        <begin position="764"/>
        <end position="787"/>
    </location>
</feature>